<dbReference type="RefSeq" id="WP_199519579.1">
    <property type="nucleotide sequence ID" value="NZ_AVEE02000235.1"/>
</dbReference>
<name>A0ABV4PLV9_9PSED</name>
<organism evidence="2 3">
    <name type="scientific">Pseudomonas tremae</name>
    <dbReference type="NCBI Taxonomy" id="200454"/>
    <lineage>
        <taxon>Bacteria</taxon>
        <taxon>Pseudomonadati</taxon>
        <taxon>Pseudomonadota</taxon>
        <taxon>Gammaproteobacteria</taxon>
        <taxon>Pseudomonadales</taxon>
        <taxon>Pseudomonadaceae</taxon>
        <taxon>Pseudomonas</taxon>
    </lineage>
</organism>
<gene>
    <name evidence="2" type="primary">xopG</name>
    <name evidence="2" type="ORF">ACDH53_23980</name>
</gene>
<dbReference type="InterPro" id="IPR028208">
    <property type="entry name" value="Effector_pro_NleD-like"/>
</dbReference>
<reference evidence="2 3" key="1">
    <citation type="submission" date="2024-06" db="EMBL/GenBank/DDBJ databases">
        <title>Genome sequences for Pseudomonas syringae strains with characterized LPS.</title>
        <authorList>
            <person name="Baltrus D.A."/>
            <person name="Krings L."/>
        </authorList>
    </citation>
    <scope>NUCLEOTIDE SEQUENCE [LARGE SCALE GENOMIC DNA]</scope>
    <source>
        <strain evidence="2 3">NCPPB2708</strain>
    </source>
</reference>
<evidence type="ECO:0000313" key="2">
    <source>
        <dbReference type="EMBL" id="MFA0940451.1"/>
    </source>
</evidence>
<keyword evidence="3" id="KW-1185">Reference proteome</keyword>
<sequence length="214" mass="23227">MKMERYPSIGIGAHTSPNFRHEVTEALQKIDERPSGRRLLQEVEALSDHDKKVTIVEAGPGQAIVAKPRLTPAQWENLGSNPDQKTFDKALIKNASGSSAFSKRGVASEIPWSKHIAEPNLNEQGVPVEGANPEIAYVALAHELIHAKHHLAGTLKYGGEVTRSASSASTPSGKEELRAVGLGKYANSGEPSENSIRQEHGLPLRRTYARSGNW</sequence>
<dbReference type="EMBL" id="JBGMSU010000018">
    <property type="protein sequence ID" value="MFA0940451.1"/>
    <property type="molecule type" value="Genomic_DNA"/>
</dbReference>
<evidence type="ECO:0000256" key="1">
    <source>
        <dbReference type="SAM" id="MobiDB-lite"/>
    </source>
</evidence>
<comment type="caution">
    <text evidence="2">The sequence shown here is derived from an EMBL/GenBank/DDBJ whole genome shotgun (WGS) entry which is preliminary data.</text>
</comment>
<dbReference type="Pfam" id="PF14891">
    <property type="entry name" value="Peptidase_M91"/>
    <property type="match status" value="1"/>
</dbReference>
<proteinExistence type="predicted"/>
<protein>
    <submittedName>
        <fullName evidence="2">XopG/HopH/AvrPtoH family type III secretion system effector</fullName>
    </submittedName>
</protein>
<dbReference type="NCBIfam" id="NF041347">
    <property type="entry name" value="XopG"/>
    <property type="match status" value="1"/>
</dbReference>
<feature type="region of interest" description="Disordered" evidence="1">
    <location>
        <begin position="163"/>
        <end position="214"/>
    </location>
</feature>
<evidence type="ECO:0000313" key="3">
    <source>
        <dbReference type="Proteomes" id="UP001569512"/>
    </source>
</evidence>
<accession>A0ABV4PLV9</accession>
<dbReference type="Proteomes" id="UP001569512">
    <property type="component" value="Unassembled WGS sequence"/>
</dbReference>
<feature type="compositionally biased region" description="Polar residues" evidence="1">
    <location>
        <begin position="163"/>
        <end position="172"/>
    </location>
</feature>